<dbReference type="CDD" id="cd07034">
    <property type="entry name" value="TPP_PYR_PFOR_IOR-alpha_like"/>
    <property type="match status" value="1"/>
</dbReference>
<dbReference type="AlphaFoldDB" id="X0ZR14"/>
<feature type="domain" description="Pyruvate flavodoxin/ferredoxin oxidoreductase pyrimidine binding" evidence="2">
    <location>
        <begin position="21"/>
        <end position="249"/>
    </location>
</feature>
<dbReference type="Gene3D" id="3.40.50.920">
    <property type="match status" value="1"/>
</dbReference>
<protein>
    <recommendedName>
        <fullName evidence="5">Pyruvate flavodoxin/ferredoxin oxidoreductase pyrimidine binding domain-containing protein</fullName>
    </recommendedName>
</protein>
<dbReference type="InterPro" id="IPR009014">
    <property type="entry name" value="Transketo_C/PFOR_II"/>
</dbReference>
<dbReference type="InterPro" id="IPR052368">
    <property type="entry name" value="2-oxoacid_oxidoreductase"/>
</dbReference>
<dbReference type="Pfam" id="PF01855">
    <property type="entry name" value="POR_N"/>
    <property type="match status" value="1"/>
</dbReference>
<sequence>MNNSKKKKNIKLLQGNEACTEGALLAGVKFFAGYPITPSSEIAENMARKLPKIGGKFIQMEDEIASMAAVIGASIAGLKSLTATSGPGMCLKQENLGFAIINEIPCVVVNAQRGGPSTGLPTKPSQGDMMQARWGTHGDHPIIALAPSTVNEILNLTIKAFNFSEEYRIPVILLLDEVIAHMREKVEIPVPEDIEVINRKKPTVSPEEYLPFKPDEDGVPPMANFGEGYRYHITGLIHNYKGLPTSNSQEIDAFIRRLHNKIQKNIKDIIINEKYSLDDAKIALIAYGSVARAAERTVKLAREEGLKVGLLKLLTIWPFCFEEVNRLAQQVDLIIVPEMNLGQIVLEVERAAQGKCRVVPYGRVDGELINPIEVLGKIREEKNNEDCN</sequence>
<dbReference type="PANTHER" id="PTHR43088:SF1">
    <property type="entry name" value="SUBUNIT OF PYRUVATE:FLAVODOXIN OXIDOREDUCTASE"/>
    <property type="match status" value="1"/>
</dbReference>
<dbReference type="InterPro" id="IPR029061">
    <property type="entry name" value="THDP-binding"/>
</dbReference>
<feature type="domain" description="Pyruvate:ferredoxin oxidoreductase core" evidence="3">
    <location>
        <begin position="280"/>
        <end position="373"/>
    </location>
</feature>
<dbReference type="InterPro" id="IPR033412">
    <property type="entry name" value="PFOR_II"/>
</dbReference>
<proteinExistence type="predicted"/>
<dbReference type="GO" id="GO:0016491">
    <property type="term" value="F:oxidoreductase activity"/>
    <property type="evidence" value="ECO:0007669"/>
    <property type="project" value="UniProtKB-KW"/>
</dbReference>
<evidence type="ECO:0000259" key="3">
    <source>
        <dbReference type="Pfam" id="PF17147"/>
    </source>
</evidence>
<dbReference type="PANTHER" id="PTHR43088">
    <property type="entry name" value="SUBUNIT OF PYRUVATE:FLAVODOXIN OXIDOREDUCTASE-RELATED"/>
    <property type="match status" value="1"/>
</dbReference>
<dbReference type="FunFam" id="3.40.50.970:FF:000022">
    <property type="entry name" value="2-oxoglutarate ferredoxin oxidoreductase alpha subunit"/>
    <property type="match status" value="1"/>
</dbReference>
<accession>X0ZR14</accession>
<dbReference type="SUPFAM" id="SSF52518">
    <property type="entry name" value="Thiamin diphosphate-binding fold (THDP-binding)"/>
    <property type="match status" value="1"/>
</dbReference>
<evidence type="ECO:0000313" key="4">
    <source>
        <dbReference type="EMBL" id="GAG72165.1"/>
    </source>
</evidence>
<comment type="caution">
    <text evidence="4">The sequence shown here is derived from an EMBL/GenBank/DDBJ whole genome shotgun (WGS) entry which is preliminary data.</text>
</comment>
<reference evidence="4" key="1">
    <citation type="journal article" date="2014" name="Front. Microbiol.">
        <title>High frequency of phylogenetically diverse reductive dehalogenase-homologous genes in deep subseafloor sedimentary metagenomes.</title>
        <authorList>
            <person name="Kawai M."/>
            <person name="Futagami T."/>
            <person name="Toyoda A."/>
            <person name="Takaki Y."/>
            <person name="Nishi S."/>
            <person name="Hori S."/>
            <person name="Arai W."/>
            <person name="Tsubouchi T."/>
            <person name="Morono Y."/>
            <person name="Uchiyama I."/>
            <person name="Ito T."/>
            <person name="Fujiyama A."/>
            <person name="Inagaki F."/>
            <person name="Takami H."/>
        </authorList>
    </citation>
    <scope>NUCLEOTIDE SEQUENCE</scope>
    <source>
        <strain evidence="4">Expedition CK06-06</strain>
    </source>
</reference>
<organism evidence="4">
    <name type="scientific">marine sediment metagenome</name>
    <dbReference type="NCBI Taxonomy" id="412755"/>
    <lineage>
        <taxon>unclassified sequences</taxon>
        <taxon>metagenomes</taxon>
        <taxon>ecological metagenomes</taxon>
    </lineage>
</organism>
<evidence type="ECO:0000259" key="2">
    <source>
        <dbReference type="Pfam" id="PF01855"/>
    </source>
</evidence>
<evidence type="ECO:0008006" key="5">
    <source>
        <dbReference type="Google" id="ProtNLM"/>
    </source>
</evidence>
<gene>
    <name evidence="4" type="ORF">S01H4_02061</name>
</gene>
<dbReference type="SUPFAM" id="SSF52922">
    <property type="entry name" value="TK C-terminal domain-like"/>
    <property type="match status" value="1"/>
</dbReference>
<dbReference type="Pfam" id="PF17147">
    <property type="entry name" value="PFOR_II"/>
    <property type="match status" value="1"/>
</dbReference>
<keyword evidence="1" id="KW-0560">Oxidoreductase</keyword>
<dbReference type="InterPro" id="IPR002880">
    <property type="entry name" value="Pyrv_Fd/Flavodoxin_OxRdtase_N"/>
</dbReference>
<dbReference type="EMBL" id="BART01000423">
    <property type="protein sequence ID" value="GAG72165.1"/>
    <property type="molecule type" value="Genomic_DNA"/>
</dbReference>
<evidence type="ECO:0000256" key="1">
    <source>
        <dbReference type="ARBA" id="ARBA00023002"/>
    </source>
</evidence>
<dbReference type="NCBIfam" id="NF006412">
    <property type="entry name" value="PRK08659.1"/>
    <property type="match status" value="1"/>
</dbReference>
<dbReference type="Gene3D" id="3.40.50.970">
    <property type="match status" value="1"/>
</dbReference>
<name>X0ZR14_9ZZZZ</name>